<evidence type="ECO:0008006" key="5">
    <source>
        <dbReference type="Google" id="ProtNLM"/>
    </source>
</evidence>
<comment type="caution">
    <text evidence="3">The sequence shown here is derived from an EMBL/GenBank/DDBJ whole genome shotgun (WGS) entry which is preliminary data.</text>
</comment>
<evidence type="ECO:0000256" key="1">
    <source>
        <dbReference type="SAM" id="MobiDB-lite"/>
    </source>
</evidence>
<sequence length="319" mass="35899">MTFLASLLPGVRELRTPLTCGYILLCSAWVTTTFGPLSLNFSKLRIFAEHLHASWPAPIILGAASLSAYLLGVIFTNICDSVSRLVLSTARAYMRPLRFLFLKFTTDQALETDDLDTKDYRIALYDELIRESFSGDSFLTRKRARIDFIHEFVTEVRFGHSSDKSRADQGQDFSKPERKAFYSWLLEMDRILASELKALPAKLAIEATPAYERWDRLQAESDFRRYCGFAIAVLWASLTAAQVLPSATLLIALIVTVIMVVDSVRKIDAAEMQLLQVIASGKVTSHRLEHMRSLASARPTTQIREDEESISTTRLNGHA</sequence>
<accession>A0ABT9P6Q9</accession>
<keyword evidence="2" id="KW-1133">Transmembrane helix</keyword>
<feature type="transmembrane region" description="Helical" evidence="2">
    <location>
        <begin position="20"/>
        <end position="39"/>
    </location>
</feature>
<gene>
    <name evidence="3" type="ORF">J2S57_004137</name>
</gene>
<proteinExistence type="predicted"/>
<feature type="compositionally biased region" description="Polar residues" evidence="1">
    <location>
        <begin position="310"/>
        <end position="319"/>
    </location>
</feature>
<protein>
    <recommendedName>
        <fullName evidence="5">DUF4239 domain-containing protein</fullName>
    </recommendedName>
</protein>
<dbReference type="EMBL" id="JAUSQZ010000001">
    <property type="protein sequence ID" value="MDP9828388.1"/>
    <property type="molecule type" value="Genomic_DNA"/>
</dbReference>
<organism evidence="3 4">
    <name type="scientific">Kineosporia succinea</name>
    <dbReference type="NCBI Taxonomy" id="84632"/>
    <lineage>
        <taxon>Bacteria</taxon>
        <taxon>Bacillati</taxon>
        <taxon>Actinomycetota</taxon>
        <taxon>Actinomycetes</taxon>
        <taxon>Kineosporiales</taxon>
        <taxon>Kineosporiaceae</taxon>
        <taxon>Kineosporia</taxon>
    </lineage>
</organism>
<reference evidence="3 4" key="1">
    <citation type="submission" date="2023-07" db="EMBL/GenBank/DDBJ databases">
        <title>Sequencing the genomes of 1000 actinobacteria strains.</title>
        <authorList>
            <person name="Klenk H.-P."/>
        </authorList>
    </citation>
    <scope>NUCLEOTIDE SEQUENCE [LARGE SCALE GENOMIC DNA]</scope>
    <source>
        <strain evidence="3 4">DSM 44388</strain>
    </source>
</reference>
<name>A0ABT9P6Q9_9ACTN</name>
<dbReference type="Proteomes" id="UP001235712">
    <property type="component" value="Unassembled WGS sequence"/>
</dbReference>
<keyword evidence="4" id="KW-1185">Reference proteome</keyword>
<keyword evidence="2" id="KW-0812">Transmembrane</keyword>
<keyword evidence="2" id="KW-0472">Membrane</keyword>
<feature type="region of interest" description="Disordered" evidence="1">
    <location>
        <begin position="297"/>
        <end position="319"/>
    </location>
</feature>
<evidence type="ECO:0000313" key="4">
    <source>
        <dbReference type="Proteomes" id="UP001235712"/>
    </source>
</evidence>
<evidence type="ECO:0000256" key="2">
    <source>
        <dbReference type="SAM" id="Phobius"/>
    </source>
</evidence>
<feature type="transmembrane region" description="Helical" evidence="2">
    <location>
        <begin position="59"/>
        <end position="79"/>
    </location>
</feature>
<evidence type="ECO:0000313" key="3">
    <source>
        <dbReference type="EMBL" id="MDP9828388.1"/>
    </source>
</evidence>
<dbReference type="RefSeq" id="WP_307245519.1">
    <property type="nucleotide sequence ID" value="NZ_JAUSQZ010000001.1"/>
</dbReference>